<dbReference type="GO" id="GO:0003700">
    <property type="term" value="F:DNA-binding transcription factor activity"/>
    <property type="evidence" value="ECO:0007669"/>
    <property type="project" value="InterPro"/>
</dbReference>
<evidence type="ECO:0000256" key="2">
    <source>
        <dbReference type="ARBA" id="ARBA00023125"/>
    </source>
</evidence>
<dbReference type="PROSITE" id="PS00041">
    <property type="entry name" value="HTH_ARAC_FAMILY_1"/>
    <property type="match status" value="1"/>
</dbReference>
<dbReference type="EMBL" id="QEKV01000003">
    <property type="protein sequence ID" value="PVY94874.1"/>
    <property type="molecule type" value="Genomic_DNA"/>
</dbReference>
<reference evidence="5 6" key="1">
    <citation type="submission" date="2018-04" db="EMBL/GenBank/DDBJ databases">
        <title>Genomic Encyclopedia of Type Strains, Phase IV (KMG-IV): sequencing the most valuable type-strain genomes for metagenomic binning, comparative biology and taxonomic classification.</title>
        <authorList>
            <person name="Goeker M."/>
        </authorList>
    </citation>
    <scope>NUCLEOTIDE SEQUENCE [LARGE SCALE GENOMIC DNA]</scope>
    <source>
        <strain evidence="5 6">DSM 20705</strain>
    </source>
</reference>
<keyword evidence="3" id="KW-0804">Transcription</keyword>
<dbReference type="PROSITE" id="PS01124">
    <property type="entry name" value="HTH_ARAC_FAMILY_2"/>
    <property type="match status" value="1"/>
</dbReference>
<evidence type="ECO:0000256" key="1">
    <source>
        <dbReference type="ARBA" id="ARBA00023015"/>
    </source>
</evidence>
<organism evidence="5 6">
    <name type="scientific">Ezakiella coagulans</name>
    <dbReference type="NCBI Taxonomy" id="46507"/>
    <lineage>
        <taxon>Bacteria</taxon>
        <taxon>Bacillati</taxon>
        <taxon>Bacillota</taxon>
        <taxon>Tissierellia</taxon>
        <taxon>Ezakiella</taxon>
    </lineage>
</organism>
<gene>
    <name evidence="5" type="ORF">C7381_103112</name>
</gene>
<name>A0A2U1E4J9_9FIRM</name>
<evidence type="ECO:0000313" key="5">
    <source>
        <dbReference type="EMBL" id="PVY94874.1"/>
    </source>
</evidence>
<dbReference type="PANTHER" id="PTHR43280:SF28">
    <property type="entry name" value="HTH-TYPE TRANSCRIPTIONAL ACTIVATOR RHAS"/>
    <property type="match status" value="1"/>
</dbReference>
<dbReference type="InterPro" id="IPR018060">
    <property type="entry name" value="HTH_AraC"/>
</dbReference>
<feature type="domain" description="HTH araC/xylS-type" evidence="4">
    <location>
        <begin position="106"/>
        <end position="204"/>
    </location>
</feature>
<dbReference type="Pfam" id="PF12833">
    <property type="entry name" value="HTH_18"/>
    <property type="match status" value="1"/>
</dbReference>
<sequence length="214" mass="25386">MNYLAISQLLRPETYFLCKEKLDEELSNINNEEDLRLHITELNTFLYTTYVVKYQKNYNHTFVNNRERILNAKGDEELREISNSILDSYKEISDEVLQNNDDKLIREVINEINENYFNKVTLKQISDTHNVTENYLCRLFSEKTGYRFCEYLNSLRVKKAKEMLIEGSKSLDYISDVCGFSSQSHFSVTFKKYYNISPGKYKLAIKNQKMKQIL</sequence>
<dbReference type="PANTHER" id="PTHR43280">
    <property type="entry name" value="ARAC-FAMILY TRANSCRIPTIONAL REGULATOR"/>
    <property type="match status" value="1"/>
</dbReference>
<dbReference type="SMART" id="SM00342">
    <property type="entry name" value="HTH_ARAC"/>
    <property type="match status" value="1"/>
</dbReference>
<dbReference type="Proteomes" id="UP000245793">
    <property type="component" value="Unassembled WGS sequence"/>
</dbReference>
<dbReference type="InterPro" id="IPR020449">
    <property type="entry name" value="Tscrpt_reg_AraC-type_HTH"/>
</dbReference>
<keyword evidence="1" id="KW-0805">Transcription regulation</keyword>
<evidence type="ECO:0000256" key="3">
    <source>
        <dbReference type="ARBA" id="ARBA00023163"/>
    </source>
</evidence>
<dbReference type="SUPFAM" id="SSF46689">
    <property type="entry name" value="Homeodomain-like"/>
    <property type="match status" value="2"/>
</dbReference>
<proteinExistence type="predicted"/>
<protein>
    <submittedName>
        <fullName evidence="5">AraC-like DNA-binding protein</fullName>
    </submittedName>
</protein>
<comment type="caution">
    <text evidence="5">The sequence shown here is derived from an EMBL/GenBank/DDBJ whole genome shotgun (WGS) entry which is preliminary data.</text>
</comment>
<dbReference type="AlphaFoldDB" id="A0A2U1E4J9"/>
<keyword evidence="2 5" id="KW-0238">DNA-binding</keyword>
<keyword evidence="6" id="KW-1185">Reference proteome</keyword>
<evidence type="ECO:0000259" key="4">
    <source>
        <dbReference type="PROSITE" id="PS01124"/>
    </source>
</evidence>
<dbReference type="GO" id="GO:0043565">
    <property type="term" value="F:sequence-specific DNA binding"/>
    <property type="evidence" value="ECO:0007669"/>
    <property type="project" value="InterPro"/>
</dbReference>
<accession>A0A2U1E4J9</accession>
<evidence type="ECO:0000313" key="6">
    <source>
        <dbReference type="Proteomes" id="UP000245793"/>
    </source>
</evidence>
<dbReference type="InterPro" id="IPR018062">
    <property type="entry name" value="HTH_AraC-typ_CS"/>
</dbReference>
<dbReference type="Gene3D" id="1.10.10.60">
    <property type="entry name" value="Homeodomain-like"/>
    <property type="match status" value="2"/>
</dbReference>
<dbReference type="RefSeq" id="WP_034546132.1">
    <property type="nucleotide sequence ID" value="NZ_CAUPJO010000001.1"/>
</dbReference>
<dbReference type="PRINTS" id="PR00032">
    <property type="entry name" value="HTHARAC"/>
</dbReference>
<dbReference type="InterPro" id="IPR009057">
    <property type="entry name" value="Homeodomain-like_sf"/>
</dbReference>